<protein>
    <submittedName>
        <fullName evidence="1">Uncharacterized protein</fullName>
    </submittedName>
</protein>
<accession>A0ABN2RDN3</accession>
<evidence type="ECO:0000313" key="1">
    <source>
        <dbReference type="EMBL" id="GAA1967330.1"/>
    </source>
</evidence>
<reference evidence="1 2" key="1">
    <citation type="journal article" date="2019" name="Int. J. Syst. Evol. Microbiol.">
        <title>The Global Catalogue of Microorganisms (GCM) 10K type strain sequencing project: providing services to taxonomists for standard genome sequencing and annotation.</title>
        <authorList>
            <consortium name="The Broad Institute Genomics Platform"/>
            <consortium name="The Broad Institute Genome Sequencing Center for Infectious Disease"/>
            <person name="Wu L."/>
            <person name="Ma J."/>
        </authorList>
    </citation>
    <scope>NUCLEOTIDE SEQUENCE [LARGE SCALE GENOMIC DNA]</scope>
    <source>
        <strain evidence="1 2">JCM 14545</strain>
    </source>
</reference>
<sequence>MAYVTLSTFVGYSNGSGPKRASFVRQTRRLYERPAHGGFDFYRRPTNAIRAGRAAGMDEEAMTALVEQAPPAARSHFAAVADGWLHYLGRPEFARGRLPEVVEAGRTRWRAGDFELGVSPHLGLRKRDGRTYATWLYCKLEPLTPDVANLACWAMNEVMDDLIPGAEAMVVDVRRATPYVLGARDRARVGRWALSEVSSFLTLWHAAA</sequence>
<comment type="caution">
    <text evidence="1">The sequence shown here is derived from an EMBL/GenBank/DDBJ whole genome shotgun (WGS) entry which is preliminary data.</text>
</comment>
<name>A0ABN2RDN3_9PSEU</name>
<proteinExistence type="predicted"/>
<dbReference type="EMBL" id="BAAANN010000017">
    <property type="protein sequence ID" value="GAA1967330.1"/>
    <property type="molecule type" value="Genomic_DNA"/>
</dbReference>
<gene>
    <name evidence="1" type="ORF">GCM10009754_44980</name>
</gene>
<keyword evidence="2" id="KW-1185">Reference proteome</keyword>
<dbReference type="Proteomes" id="UP001501116">
    <property type="component" value="Unassembled WGS sequence"/>
</dbReference>
<organism evidence="1 2">
    <name type="scientific">Amycolatopsis minnesotensis</name>
    <dbReference type="NCBI Taxonomy" id="337894"/>
    <lineage>
        <taxon>Bacteria</taxon>
        <taxon>Bacillati</taxon>
        <taxon>Actinomycetota</taxon>
        <taxon>Actinomycetes</taxon>
        <taxon>Pseudonocardiales</taxon>
        <taxon>Pseudonocardiaceae</taxon>
        <taxon>Amycolatopsis</taxon>
    </lineage>
</organism>
<evidence type="ECO:0000313" key="2">
    <source>
        <dbReference type="Proteomes" id="UP001501116"/>
    </source>
</evidence>